<dbReference type="GO" id="GO:0047372">
    <property type="term" value="F:monoacylglycerol lipase activity"/>
    <property type="evidence" value="ECO:0007669"/>
    <property type="project" value="TreeGrafter"/>
</dbReference>
<evidence type="ECO:0000256" key="3">
    <source>
        <dbReference type="ARBA" id="ARBA00022801"/>
    </source>
</evidence>
<comment type="similarity">
    <text evidence="1">Belongs to the AB hydrolase superfamily. AB hydrolase 4 family.</text>
</comment>
<name>A0A8H9I419_9GAMM</name>
<dbReference type="EMBL" id="BMXN01000005">
    <property type="protein sequence ID" value="GGW22903.1"/>
    <property type="molecule type" value="Genomic_DNA"/>
</dbReference>
<evidence type="ECO:0000256" key="4">
    <source>
        <dbReference type="PIRSR" id="PIRSR005211-1"/>
    </source>
</evidence>
<dbReference type="PROSITE" id="PS01133">
    <property type="entry name" value="UPF0017"/>
    <property type="match status" value="1"/>
</dbReference>
<dbReference type="PANTHER" id="PTHR10794">
    <property type="entry name" value="ABHYDROLASE DOMAIN-CONTAINING PROTEIN"/>
    <property type="match status" value="1"/>
</dbReference>
<dbReference type="InterPro" id="IPR029058">
    <property type="entry name" value="AB_hydrolase_fold"/>
</dbReference>
<dbReference type="InterPro" id="IPR000952">
    <property type="entry name" value="AB_hydrolase_4_CS"/>
</dbReference>
<feature type="active site" description="Charge relay system" evidence="4">
    <location>
        <position position="135"/>
    </location>
</feature>
<sequence>MFQPSRWLVNGHLQTVYSPLLRRRVALSRHRERLTLQDGDFIDLDWYGPEGPQVPCALLLHGLTGSASSHYIVGQQQALAAMGWQSVAVNWRGCSGEPNHRARGYHSGASEDLADIVAQLVARAPQKPLAAVGYSLGGNVLLKYLGETGEQCPLQAAVAVSVPFRLDHCADRISQGASRVYQVRFLRDLRRYVENKRHAFEAQGREEELARLSALQSLEGMRTFWDFDGRVTAPLHGFASAAEYYRRCSSAYFIGSIARPTLVIHSSDDPFVYPHSVPPSGEWASCVTLELHAQGGHVGFIEGTPWRPRYYLEHRVPHWLAAQIAVHGAVS</sequence>
<organism evidence="6 7">
    <name type="scientific">Vreelandella hamiltonii</name>
    <dbReference type="NCBI Taxonomy" id="502829"/>
    <lineage>
        <taxon>Bacteria</taxon>
        <taxon>Pseudomonadati</taxon>
        <taxon>Pseudomonadota</taxon>
        <taxon>Gammaproteobacteria</taxon>
        <taxon>Oceanospirillales</taxon>
        <taxon>Halomonadaceae</taxon>
        <taxon>Vreelandella</taxon>
    </lineage>
</organism>
<gene>
    <name evidence="6" type="ORF">GCM10007157_12520</name>
</gene>
<keyword evidence="2" id="KW-0719">Serine esterase</keyword>
<dbReference type="SUPFAM" id="SSF53474">
    <property type="entry name" value="alpha/beta-Hydrolases"/>
    <property type="match status" value="1"/>
</dbReference>
<dbReference type="InterPro" id="IPR012020">
    <property type="entry name" value="ABHD4"/>
</dbReference>
<feature type="domain" description="AB hydrolase-1" evidence="5">
    <location>
        <begin position="58"/>
        <end position="303"/>
    </location>
</feature>
<accession>A0A8H9I419</accession>
<dbReference type="AlphaFoldDB" id="A0A8H9I419"/>
<protein>
    <recommendedName>
        <fullName evidence="5">AB hydrolase-1 domain-containing protein</fullName>
    </recommendedName>
</protein>
<evidence type="ECO:0000313" key="6">
    <source>
        <dbReference type="EMBL" id="GGW22903.1"/>
    </source>
</evidence>
<reference evidence="7" key="1">
    <citation type="journal article" date="2019" name="Int. J. Syst. Evol. Microbiol.">
        <title>The Global Catalogue of Microorganisms (GCM) 10K type strain sequencing project: providing services to taxonomists for standard genome sequencing and annotation.</title>
        <authorList>
            <consortium name="The Broad Institute Genomics Platform"/>
            <consortium name="The Broad Institute Genome Sequencing Center for Infectious Disease"/>
            <person name="Wu L."/>
            <person name="Ma J."/>
        </authorList>
    </citation>
    <scope>NUCLEOTIDE SEQUENCE [LARGE SCALE GENOMIC DNA]</scope>
    <source>
        <strain evidence="7">KCTC 22154</strain>
    </source>
</reference>
<dbReference type="InterPro" id="IPR000073">
    <property type="entry name" value="AB_hydrolase_1"/>
</dbReference>
<proteinExistence type="inferred from homology"/>
<dbReference type="GO" id="GO:0034338">
    <property type="term" value="F:short-chain carboxylesterase activity"/>
    <property type="evidence" value="ECO:0007669"/>
    <property type="project" value="TreeGrafter"/>
</dbReference>
<dbReference type="Pfam" id="PF00561">
    <property type="entry name" value="Abhydrolase_1"/>
    <property type="match status" value="1"/>
</dbReference>
<keyword evidence="7" id="KW-1185">Reference proteome</keyword>
<dbReference type="RefSeq" id="WP_189463073.1">
    <property type="nucleotide sequence ID" value="NZ_BMXN01000005.1"/>
</dbReference>
<dbReference type="InterPro" id="IPR050960">
    <property type="entry name" value="AB_hydrolase_4_sf"/>
</dbReference>
<evidence type="ECO:0000256" key="1">
    <source>
        <dbReference type="ARBA" id="ARBA00010884"/>
    </source>
</evidence>
<evidence type="ECO:0000259" key="5">
    <source>
        <dbReference type="Pfam" id="PF00561"/>
    </source>
</evidence>
<feature type="active site" description="Charge relay system" evidence="4">
    <location>
        <position position="297"/>
    </location>
</feature>
<dbReference type="Proteomes" id="UP000623776">
    <property type="component" value="Unassembled WGS sequence"/>
</dbReference>
<dbReference type="Gene3D" id="3.40.50.1820">
    <property type="entry name" value="alpha/beta hydrolase"/>
    <property type="match status" value="1"/>
</dbReference>
<evidence type="ECO:0000313" key="7">
    <source>
        <dbReference type="Proteomes" id="UP000623776"/>
    </source>
</evidence>
<feature type="active site" description="Charge relay system" evidence="4">
    <location>
        <position position="269"/>
    </location>
</feature>
<dbReference type="PANTHER" id="PTHR10794:SF94">
    <property type="entry name" value="ESTERASE YHET-RELATED"/>
    <property type="match status" value="1"/>
</dbReference>
<evidence type="ECO:0000256" key="2">
    <source>
        <dbReference type="ARBA" id="ARBA00022487"/>
    </source>
</evidence>
<comment type="caution">
    <text evidence="6">The sequence shown here is derived from an EMBL/GenBank/DDBJ whole genome shotgun (WGS) entry which is preliminary data.</text>
</comment>
<keyword evidence="3" id="KW-0378">Hydrolase</keyword>
<dbReference type="PIRSF" id="PIRSF005211">
    <property type="entry name" value="Ab_hydro_YheT"/>
    <property type="match status" value="1"/>
</dbReference>
<dbReference type="NCBIfam" id="NF008218">
    <property type="entry name" value="PRK10985.1"/>
    <property type="match status" value="1"/>
</dbReference>